<dbReference type="Proteomes" id="UP001257277">
    <property type="component" value="Unassembled WGS sequence"/>
</dbReference>
<evidence type="ECO:0000256" key="4">
    <source>
        <dbReference type="ARBA" id="ARBA00023136"/>
    </source>
</evidence>
<dbReference type="InterPro" id="IPR050307">
    <property type="entry name" value="Sterol_Desaturase_Related"/>
</dbReference>
<sequence>MSRYIDAFINAFNGSLDWTWKSILFEVPWYQNYFWGLILISLLVWGLEIVFPWRKEQSIFRKDFWLDGFYMFFNFFVFSIAIDGFYRVLNIAYTDLGLTSNSLAIVNIKEWPMWIQLVTFFIVLDFVQWFTHVLLHKFPLLWRFHKVHHSVKEMGFAAHLRYHWMENILYKPLKTFGIMILGGFEPEQAFIVHFAAITIGHFNHANIKITWGVLKYIFNNPVMHLYHHAYTLPEGKYGVNFGISLSLWDYLFKTNYIPEDSGTIEIGFPKDNEFPKTFWGQLWYGFKKRS</sequence>
<comment type="caution">
    <text evidence="7">The sequence shown here is derived from an EMBL/GenBank/DDBJ whole genome shotgun (WGS) entry which is preliminary data.</text>
</comment>
<reference evidence="7 8" key="1">
    <citation type="submission" date="2023-09" db="EMBL/GenBank/DDBJ databases">
        <title>Novel taxa isolated from Blanes Bay.</title>
        <authorList>
            <person name="Rey-Velasco X."/>
            <person name="Lucena T."/>
        </authorList>
    </citation>
    <scope>NUCLEOTIDE SEQUENCE [LARGE SCALE GENOMIC DNA]</scope>
    <source>
        <strain evidence="7 8">S356</strain>
    </source>
</reference>
<keyword evidence="8" id="KW-1185">Reference proteome</keyword>
<proteinExistence type="predicted"/>
<organism evidence="7 8">
    <name type="scientific">Asprobacillus argus</name>
    <dbReference type="NCBI Taxonomy" id="3076534"/>
    <lineage>
        <taxon>Bacteria</taxon>
        <taxon>Pseudomonadati</taxon>
        <taxon>Bacteroidota</taxon>
        <taxon>Flavobacteriia</taxon>
        <taxon>Flavobacteriales</taxon>
        <taxon>Flavobacteriaceae</taxon>
        <taxon>Asprobacillus</taxon>
    </lineage>
</organism>
<evidence type="ECO:0000256" key="5">
    <source>
        <dbReference type="SAM" id="Phobius"/>
    </source>
</evidence>
<evidence type="ECO:0000313" key="7">
    <source>
        <dbReference type="EMBL" id="MDT7833256.1"/>
    </source>
</evidence>
<evidence type="ECO:0000259" key="6">
    <source>
        <dbReference type="Pfam" id="PF04116"/>
    </source>
</evidence>
<dbReference type="EMBL" id="JAVTTO010000005">
    <property type="protein sequence ID" value="MDT7833256.1"/>
    <property type="molecule type" value="Genomic_DNA"/>
</dbReference>
<keyword evidence="3 5" id="KW-1133">Transmembrane helix</keyword>
<dbReference type="PANTHER" id="PTHR11863">
    <property type="entry name" value="STEROL DESATURASE"/>
    <property type="match status" value="1"/>
</dbReference>
<feature type="transmembrane region" description="Helical" evidence="5">
    <location>
        <begin position="72"/>
        <end position="93"/>
    </location>
</feature>
<protein>
    <submittedName>
        <fullName evidence="7">Sterol desaturase family protein</fullName>
    </submittedName>
</protein>
<gene>
    <name evidence="7" type="ORF">RQM59_12735</name>
</gene>
<evidence type="ECO:0000256" key="3">
    <source>
        <dbReference type="ARBA" id="ARBA00022989"/>
    </source>
</evidence>
<evidence type="ECO:0000313" key="8">
    <source>
        <dbReference type="Proteomes" id="UP001257277"/>
    </source>
</evidence>
<feature type="transmembrane region" description="Helical" evidence="5">
    <location>
        <begin position="113"/>
        <end position="135"/>
    </location>
</feature>
<feature type="domain" description="Fatty acid hydroxylase" evidence="6">
    <location>
        <begin position="118"/>
        <end position="254"/>
    </location>
</feature>
<evidence type="ECO:0000256" key="2">
    <source>
        <dbReference type="ARBA" id="ARBA00022692"/>
    </source>
</evidence>
<feature type="transmembrane region" description="Helical" evidence="5">
    <location>
        <begin position="33"/>
        <end position="51"/>
    </location>
</feature>
<dbReference type="InterPro" id="IPR006694">
    <property type="entry name" value="Fatty_acid_hydroxylase"/>
</dbReference>
<accession>A0ABU3LHP7</accession>
<name>A0ABU3LHP7_9FLAO</name>
<keyword evidence="2 5" id="KW-0812">Transmembrane</keyword>
<dbReference type="Pfam" id="PF04116">
    <property type="entry name" value="FA_hydroxylase"/>
    <property type="match status" value="1"/>
</dbReference>
<comment type="subcellular location">
    <subcellularLocation>
        <location evidence="1">Membrane</location>
    </subcellularLocation>
</comment>
<evidence type="ECO:0000256" key="1">
    <source>
        <dbReference type="ARBA" id="ARBA00004370"/>
    </source>
</evidence>
<dbReference type="RefSeq" id="WP_349242510.1">
    <property type="nucleotide sequence ID" value="NZ_JAVTTO010000005.1"/>
</dbReference>
<keyword evidence="4 5" id="KW-0472">Membrane</keyword>